<protein>
    <submittedName>
        <fullName evidence="3 4">Uncharacterized protein</fullName>
    </submittedName>
</protein>
<dbReference type="EMBL" id="GL876981">
    <property type="protein sequence ID" value="KLU92441.1"/>
    <property type="molecule type" value="Genomic_DNA"/>
</dbReference>
<feature type="compositionally biased region" description="Polar residues" evidence="1">
    <location>
        <begin position="161"/>
        <end position="171"/>
    </location>
</feature>
<name>A0A0C4EF51_MAGP6</name>
<evidence type="ECO:0000256" key="2">
    <source>
        <dbReference type="SAM" id="SignalP"/>
    </source>
</evidence>
<keyword evidence="5" id="KW-1185">Reference proteome</keyword>
<evidence type="ECO:0000256" key="1">
    <source>
        <dbReference type="SAM" id="MobiDB-lite"/>
    </source>
</evidence>
<dbReference type="VEuPathDB" id="FungiDB:MAPG_11385"/>
<evidence type="ECO:0000313" key="4">
    <source>
        <dbReference type="EnsemblFungi" id="MAPG_11385T0"/>
    </source>
</evidence>
<reference evidence="3" key="1">
    <citation type="submission" date="2010-05" db="EMBL/GenBank/DDBJ databases">
        <title>The Genome Sequence of Magnaporthe poae strain ATCC 64411.</title>
        <authorList>
            <consortium name="The Broad Institute Genome Sequencing Platform"/>
            <consortium name="Broad Institute Genome Sequencing Center for Infectious Disease"/>
            <person name="Ma L.-J."/>
            <person name="Dead R."/>
            <person name="Young S."/>
            <person name="Zeng Q."/>
            <person name="Koehrsen M."/>
            <person name="Alvarado L."/>
            <person name="Berlin A."/>
            <person name="Chapman S.B."/>
            <person name="Chen Z."/>
            <person name="Freedman E."/>
            <person name="Gellesch M."/>
            <person name="Goldberg J."/>
            <person name="Griggs A."/>
            <person name="Gujja S."/>
            <person name="Heilman E.R."/>
            <person name="Heiman D."/>
            <person name="Hepburn T."/>
            <person name="Howarth C."/>
            <person name="Jen D."/>
            <person name="Larson L."/>
            <person name="Mehta T."/>
            <person name="Neiman D."/>
            <person name="Pearson M."/>
            <person name="Roberts A."/>
            <person name="Saif S."/>
            <person name="Shea T."/>
            <person name="Shenoy N."/>
            <person name="Sisk P."/>
            <person name="Stolte C."/>
            <person name="Sykes S."/>
            <person name="Walk T."/>
            <person name="White J."/>
            <person name="Yandava C."/>
            <person name="Haas B."/>
            <person name="Nusbaum C."/>
            <person name="Birren B."/>
        </authorList>
    </citation>
    <scope>NUCLEOTIDE SEQUENCE</scope>
    <source>
        <strain evidence="3">ATCC 64411</strain>
    </source>
</reference>
<dbReference type="AlphaFoldDB" id="A0A0C4EF51"/>
<dbReference type="eggNOG" id="ENOG502RN46">
    <property type="taxonomic scope" value="Eukaryota"/>
</dbReference>
<reference evidence="4" key="4">
    <citation type="journal article" date="2015" name="G3 (Bethesda)">
        <title>Genome sequences of three phytopathogenic species of the Magnaporthaceae family of fungi.</title>
        <authorList>
            <person name="Okagaki L.H."/>
            <person name="Nunes C.C."/>
            <person name="Sailsbery J."/>
            <person name="Clay B."/>
            <person name="Brown D."/>
            <person name="John T."/>
            <person name="Oh Y."/>
            <person name="Young N."/>
            <person name="Fitzgerald M."/>
            <person name="Haas B.J."/>
            <person name="Zeng Q."/>
            <person name="Young S."/>
            <person name="Adiconis X."/>
            <person name="Fan L."/>
            <person name="Levin J.Z."/>
            <person name="Mitchell T.K."/>
            <person name="Okubara P.A."/>
            <person name="Farman M.L."/>
            <person name="Kohn L.M."/>
            <person name="Birren B."/>
            <person name="Ma L.-J."/>
            <person name="Dean R.A."/>
        </authorList>
    </citation>
    <scope>NUCLEOTIDE SEQUENCE</scope>
    <source>
        <strain evidence="4">ATCC 64411 / 73-15</strain>
    </source>
</reference>
<dbReference type="EnsemblFungi" id="MAPG_11385T0">
    <property type="protein sequence ID" value="MAPG_11385T0"/>
    <property type="gene ID" value="MAPG_11385"/>
</dbReference>
<accession>A0A0C4EF51</accession>
<reference evidence="4" key="5">
    <citation type="submission" date="2015-06" db="UniProtKB">
        <authorList>
            <consortium name="EnsemblFungi"/>
        </authorList>
    </citation>
    <scope>IDENTIFICATION</scope>
    <source>
        <strain evidence="4">ATCC 64411</strain>
    </source>
</reference>
<feature type="chain" id="PRO_5009386011" evidence="2">
    <location>
        <begin position="30"/>
        <end position="193"/>
    </location>
</feature>
<dbReference type="OrthoDB" id="10476924at2759"/>
<dbReference type="EMBL" id="ADBL01002805">
    <property type="status" value="NOT_ANNOTATED_CDS"/>
    <property type="molecule type" value="Genomic_DNA"/>
</dbReference>
<sequence>MSCAHQTHKPRSVGGCLLLLLAFTAEVGCARAPWRRQRPDIAAHAEDQPAREDTLTAITPVRGAGGSDVLTAITPVHPSTEPNPLTAITPVAPSSTTRTDALTAVTPVPPSSSGLPPMVTKTETVDMWTTETVVGGPVMTETVTATGIGLGGGAITTTATESPTANPSGQPSSSSLLALATVTAGVVGCWIFT</sequence>
<proteinExistence type="predicted"/>
<keyword evidence="2" id="KW-0732">Signal</keyword>
<reference evidence="3" key="3">
    <citation type="submission" date="2011-03" db="EMBL/GenBank/DDBJ databases">
        <title>Annotation of Magnaporthe poae ATCC 64411.</title>
        <authorList>
            <person name="Ma L.-J."/>
            <person name="Dead R."/>
            <person name="Young S.K."/>
            <person name="Zeng Q."/>
            <person name="Gargeya S."/>
            <person name="Fitzgerald M."/>
            <person name="Haas B."/>
            <person name="Abouelleil A."/>
            <person name="Alvarado L."/>
            <person name="Arachchi H.M."/>
            <person name="Berlin A."/>
            <person name="Brown A."/>
            <person name="Chapman S.B."/>
            <person name="Chen Z."/>
            <person name="Dunbar C."/>
            <person name="Freedman E."/>
            <person name="Gearin G."/>
            <person name="Gellesch M."/>
            <person name="Goldberg J."/>
            <person name="Griggs A."/>
            <person name="Gujja S."/>
            <person name="Heiman D."/>
            <person name="Howarth C."/>
            <person name="Larson L."/>
            <person name="Lui A."/>
            <person name="MacDonald P.J.P."/>
            <person name="Mehta T."/>
            <person name="Montmayeur A."/>
            <person name="Murphy C."/>
            <person name="Neiman D."/>
            <person name="Pearson M."/>
            <person name="Priest M."/>
            <person name="Roberts A."/>
            <person name="Saif S."/>
            <person name="Shea T."/>
            <person name="Shenoy N."/>
            <person name="Sisk P."/>
            <person name="Stolte C."/>
            <person name="Sykes S."/>
            <person name="Yandava C."/>
            <person name="Wortman J."/>
            <person name="Nusbaum C."/>
            <person name="Birren B."/>
        </authorList>
    </citation>
    <scope>NUCLEOTIDE SEQUENCE</scope>
    <source>
        <strain evidence="3">ATCC 64411</strain>
    </source>
</reference>
<gene>
    <name evidence="3" type="ORF">MAPG_11385</name>
</gene>
<feature type="region of interest" description="Disordered" evidence="1">
    <location>
        <begin position="154"/>
        <end position="174"/>
    </location>
</feature>
<organism evidence="4 5">
    <name type="scientific">Magnaporthiopsis poae (strain ATCC 64411 / 73-15)</name>
    <name type="common">Kentucky bluegrass fungus</name>
    <name type="synonym">Magnaporthe poae</name>
    <dbReference type="NCBI Taxonomy" id="644358"/>
    <lineage>
        <taxon>Eukaryota</taxon>
        <taxon>Fungi</taxon>
        <taxon>Dikarya</taxon>
        <taxon>Ascomycota</taxon>
        <taxon>Pezizomycotina</taxon>
        <taxon>Sordariomycetes</taxon>
        <taxon>Sordariomycetidae</taxon>
        <taxon>Magnaporthales</taxon>
        <taxon>Magnaporthaceae</taxon>
        <taxon>Magnaporthiopsis</taxon>
    </lineage>
</organism>
<evidence type="ECO:0000313" key="3">
    <source>
        <dbReference type="EMBL" id="KLU92441.1"/>
    </source>
</evidence>
<dbReference type="Proteomes" id="UP000011715">
    <property type="component" value="Unassembled WGS sequence"/>
</dbReference>
<feature type="signal peptide" evidence="2">
    <location>
        <begin position="1"/>
        <end position="29"/>
    </location>
</feature>
<evidence type="ECO:0000313" key="5">
    <source>
        <dbReference type="Proteomes" id="UP000011715"/>
    </source>
</evidence>
<reference evidence="5" key="2">
    <citation type="submission" date="2010-05" db="EMBL/GenBank/DDBJ databases">
        <title>The genome sequence of Magnaporthe poae strain ATCC 64411.</title>
        <authorList>
            <person name="Ma L.-J."/>
            <person name="Dead R."/>
            <person name="Young S."/>
            <person name="Zeng Q."/>
            <person name="Koehrsen M."/>
            <person name="Alvarado L."/>
            <person name="Berlin A."/>
            <person name="Chapman S.B."/>
            <person name="Chen Z."/>
            <person name="Freedman E."/>
            <person name="Gellesch M."/>
            <person name="Goldberg J."/>
            <person name="Griggs A."/>
            <person name="Gujja S."/>
            <person name="Heilman E.R."/>
            <person name="Heiman D."/>
            <person name="Hepburn T."/>
            <person name="Howarth C."/>
            <person name="Jen D."/>
            <person name="Larson L."/>
            <person name="Mehta T."/>
            <person name="Neiman D."/>
            <person name="Pearson M."/>
            <person name="Roberts A."/>
            <person name="Saif S."/>
            <person name="Shea T."/>
            <person name="Shenoy N."/>
            <person name="Sisk P."/>
            <person name="Stolte C."/>
            <person name="Sykes S."/>
            <person name="Walk T."/>
            <person name="White J."/>
            <person name="Yandava C."/>
            <person name="Haas B."/>
            <person name="Nusbaum C."/>
            <person name="Birren B."/>
        </authorList>
    </citation>
    <scope>NUCLEOTIDE SEQUENCE [LARGE SCALE GENOMIC DNA]</scope>
    <source>
        <strain evidence="5">ATCC 64411 / 73-15</strain>
    </source>
</reference>